<evidence type="ECO:0000313" key="6">
    <source>
        <dbReference type="Proteomes" id="UP000005387"/>
    </source>
</evidence>
<dbReference type="GO" id="GO:0098796">
    <property type="term" value="C:membrane protein complex"/>
    <property type="evidence" value="ECO:0007669"/>
    <property type="project" value="UniProtKB-ARBA"/>
</dbReference>
<dbReference type="Proteomes" id="UP000005387">
    <property type="component" value="Unassembled WGS sequence"/>
</dbReference>
<organism evidence="5 6">
    <name type="scientific">Paenibacillus curdlanolyticus YK9</name>
    <dbReference type="NCBI Taxonomy" id="717606"/>
    <lineage>
        <taxon>Bacteria</taxon>
        <taxon>Bacillati</taxon>
        <taxon>Bacillota</taxon>
        <taxon>Bacilli</taxon>
        <taxon>Bacillales</taxon>
        <taxon>Paenibacillaceae</taxon>
        <taxon>Paenibacillus</taxon>
    </lineage>
</organism>
<reference evidence="5 6" key="1">
    <citation type="submission" date="2010-07" db="EMBL/GenBank/DDBJ databases">
        <title>The draft genome of Paenibacillus curdlanolyticus YK9.</title>
        <authorList>
            <consortium name="US DOE Joint Genome Institute (JGI-PGF)"/>
            <person name="Lucas S."/>
            <person name="Copeland A."/>
            <person name="Lapidus A."/>
            <person name="Cheng J.-F."/>
            <person name="Bruce D."/>
            <person name="Goodwin L."/>
            <person name="Pitluck S."/>
            <person name="Land M.L."/>
            <person name="Hauser L."/>
            <person name="Chang Y.-J."/>
            <person name="Jeffries C."/>
            <person name="Anderson I.J."/>
            <person name="Johnson E."/>
            <person name="Loganathan U."/>
            <person name="Mulhopadhyay B."/>
            <person name="Kyrpides N."/>
            <person name="Woyke T.J."/>
        </authorList>
    </citation>
    <scope>NUCLEOTIDE SEQUENCE [LARGE SCALE GENOMIC DNA]</scope>
    <source>
        <strain evidence="5 6">YK9</strain>
    </source>
</reference>
<dbReference type="CDD" id="cd03255">
    <property type="entry name" value="ABC_MJ0796_LolCDE_FtsE"/>
    <property type="match status" value="1"/>
</dbReference>
<dbReference type="GO" id="GO:0005886">
    <property type="term" value="C:plasma membrane"/>
    <property type="evidence" value="ECO:0007669"/>
    <property type="project" value="TreeGrafter"/>
</dbReference>
<keyword evidence="2" id="KW-0547">Nucleotide-binding</keyword>
<dbReference type="eggNOG" id="COG1136">
    <property type="taxonomic scope" value="Bacteria"/>
</dbReference>
<gene>
    <name evidence="5" type="ORF">PaecuDRAFT_2409</name>
</gene>
<name>E0I9S2_9BACL</name>
<evidence type="ECO:0000313" key="5">
    <source>
        <dbReference type="EMBL" id="EFM11156.1"/>
    </source>
</evidence>
<dbReference type="STRING" id="717606.PaecuDRAFT_2409"/>
<dbReference type="SUPFAM" id="SSF52540">
    <property type="entry name" value="P-loop containing nucleoside triphosphate hydrolases"/>
    <property type="match status" value="1"/>
</dbReference>
<sequence length="249" mass="27769">MMEHVIQTKNLTKKYGPATVLKNVDLTIRAGEFTAIMGPSGSGKSTLMNVLSTIDQFTGGEVWVEGKAILDLKKKSLRQFRQERMGFIFQDYNLLDTMTVKENILLPLSLRKYKSEEMEKRLQPIVDALGISEILAKYPNEISGGQKQRVASARAIVTNPAIVFADEPTGALDSRSATQLLAQLVDLNRAFGTTILMVTHDVYAASYCQRVIFLRDGGIVNELYAGEQNQRAFYDRILETQSLMGGKLR</sequence>
<evidence type="ECO:0000256" key="2">
    <source>
        <dbReference type="ARBA" id="ARBA00022741"/>
    </source>
</evidence>
<dbReference type="GO" id="GO:0016887">
    <property type="term" value="F:ATP hydrolysis activity"/>
    <property type="evidence" value="ECO:0007669"/>
    <property type="project" value="InterPro"/>
</dbReference>
<dbReference type="FunFam" id="3.40.50.300:FF:000032">
    <property type="entry name" value="Export ABC transporter ATP-binding protein"/>
    <property type="match status" value="1"/>
</dbReference>
<dbReference type="InterPro" id="IPR017911">
    <property type="entry name" value="MacB-like_ATP-bd"/>
</dbReference>
<dbReference type="PANTHER" id="PTHR24220:SF674">
    <property type="entry name" value="BACITRACIN EXPORT ATP-BINDING PROTEIN BCEA"/>
    <property type="match status" value="1"/>
</dbReference>
<dbReference type="PANTHER" id="PTHR24220">
    <property type="entry name" value="IMPORT ATP-BINDING PROTEIN"/>
    <property type="match status" value="1"/>
</dbReference>
<evidence type="ECO:0000256" key="1">
    <source>
        <dbReference type="ARBA" id="ARBA00022448"/>
    </source>
</evidence>
<keyword evidence="6" id="KW-1185">Reference proteome</keyword>
<keyword evidence="1" id="KW-0813">Transport</keyword>
<dbReference type="InterPro" id="IPR003593">
    <property type="entry name" value="AAA+_ATPase"/>
</dbReference>
<protein>
    <submittedName>
        <fullName evidence="5">ABC transporter related protein</fullName>
    </submittedName>
</protein>
<dbReference type="GO" id="GO:0022857">
    <property type="term" value="F:transmembrane transporter activity"/>
    <property type="evidence" value="ECO:0007669"/>
    <property type="project" value="TreeGrafter"/>
</dbReference>
<evidence type="ECO:0000259" key="4">
    <source>
        <dbReference type="PROSITE" id="PS50893"/>
    </source>
</evidence>
<dbReference type="SMART" id="SM00382">
    <property type="entry name" value="AAA"/>
    <property type="match status" value="1"/>
</dbReference>
<dbReference type="InterPro" id="IPR003439">
    <property type="entry name" value="ABC_transporter-like_ATP-bd"/>
</dbReference>
<dbReference type="Pfam" id="PF00005">
    <property type="entry name" value="ABC_tran"/>
    <property type="match status" value="1"/>
</dbReference>
<dbReference type="InterPro" id="IPR015854">
    <property type="entry name" value="ABC_transpr_LolD-like"/>
</dbReference>
<dbReference type="Gene3D" id="3.40.50.300">
    <property type="entry name" value="P-loop containing nucleotide triphosphate hydrolases"/>
    <property type="match status" value="1"/>
</dbReference>
<dbReference type="EMBL" id="AEDD01000005">
    <property type="protein sequence ID" value="EFM11156.1"/>
    <property type="molecule type" value="Genomic_DNA"/>
</dbReference>
<keyword evidence="3" id="KW-0067">ATP-binding</keyword>
<accession>E0I9S2</accession>
<evidence type="ECO:0000256" key="3">
    <source>
        <dbReference type="ARBA" id="ARBA00022840"/>
    </source>
</evidence>
<feature type="domain" description="ABC transporter" evidence="4">
    <location>
        <begin position="6"/>
        <end position="241"/>
    </location>
</feature>
<dbReference type="AlphaFoldDB" id="E0I9S2"/>
<dbReference type="InterPro" id="IPR027417">
    <property type="entry name" value="P-loop_NTPase"/>
</dbReference>
<dbReference type="GO" id="GO:0005524">
    <property type="term" value="F:ATP binding"/>
    <property type="evidence" value="ECO:0007669"/>
    <property type="project" value="UniProtKB-KW"/>
</dbReference>
<dbReference type="PROSITE" id="PS50893">
    <property type="entry name" value="ABC_TRANSPORTER_2"/>
    <property type="match status" value="1"/>
</dbReference>
<proteinExistence type="predicted"/>